<organism evidence="2 3">
    <name type="scientific">Paraclostridium benzoelyticum</name>
    <dbReference type="NCBI Taxonomy" id="1629550"/>
    <lineage>
        <taxon>Bacteria</taxon>
        <taxon>Bacillati</taxon>
        <taxon>Bacillota</taxon>
        <taxon>Clostridia</taxon>
        <taxon>Peptostreptococcales</taxon>
        <taxon>Peptostreptococcaceae</taxon>
        <taxon>Paraclostridium</taxon>
    </lineage>
</organism>
<reference evidence="2 3" key="1">
    <citation type="submission" date="2015-04" db="EMBL/GenBank/DDBJ databases">
        <title>Microcin producing Clostridium sp. JC272T.</title>
        <authorList>
            <person name="Jyothsna T."/>
            <person name="Sasikala C."/>
            <person name="Ramana C."/>
        </authorList>
    </citation>
    <scope>NUCLEOTIDE SEQUENCE [LARGE SCALE GENOMIC DNA]</scope>
    <source>
        <strain evidence="2 3">JC272</strain>
    </source>
</reference>
<keyword evidence="1" id="KW-0472">Membrane</keyword>
<proteinExistence type="predicted"/>
<evidence type="ECO:0000313" key="2">
    <source>
        <dbReference type="EMBL" id="KKY02077.1"/>
    </source>
</evidence>
<feature type="transmembrane region" description="Helical" evidence="1">
    <location>
        <begin position="12"/>
        <end position="41"/>
    </location>
</feature>
<comment type="caution">
    <text evidence="2">The sequence shown here is derived from an EMBL/GenBank/DDBJ whole genome shotgun (WGS) entry which is preliminary data.</text>
</comment>
<sequence length="81" mass="9091">MNTITKLSPLRSFLYVLFFVFIYFSIIHSSAISGGLGIFIAGLINSYDSYIHYKTFNTLNFLSIVFAVMGLLIGFSLICFS</sequence>
<dbReference type="PATRIC" id="fig|1629550.3.peg.510"/>
<keyword evidence="1" id="KW-0812">Transmembrane</keyword>
<accession>A0A0M3DL22</accession>
<dbReference type="AlphaFoldDB" id="A0A0M3DL22"/>
<evidence type="ECO:0000313" key="3">
    <source>
        <dbReference type="Proteomes" id="UP000034407"/>
    </source>
</evidence>
<keyword evidence="1" id="KW-1133">Transmembrane helix</keyword>
<dbReference type="EMBL" id="LBBT01000119">
    <property type="protein sequence ID" value="KKY02077.1"/>
    <property type="molecule type" value="Genomic_DNA"/>
</dbReference>
<dbReference type="Proteomes" id="UP000034407">
    <property type="component" value="Unassembled WGS sequence"/>
</dbReference>
<feature type="transmembrane region" description="Helical" evidence="1">
    <location>
        <begin position="61"/>
        <end position="80"/>
    </location>
</feature>
<name>A0A0M3DL22_9FIRM</name>
<evidence type="ECO:0000256" key="1">
    <source>
        <dbReference type="SAM" id="Phobius"/>
    </source>
</evidence>
<dbReference type="RefSeq" id="WP_046822359.1">
    <property type="nucleotide sequence ID" value="NZ_JBCLWQ010000002.1"/>
</dbReference>
<keyword evidence="3" id="KW-1185">Reference proteome</keyword>
<gene>
    <name evidence="2" type="ORF">VN21_05160</name>
</gene>
<protein>
    <submittedName>
        <fullName evidence="2">Uncharacterized protein</fullName>
    </submittedName>
</protein>